<evidence type="ECO:0000313" key="2">
    <source>
        <dbReference type="EMBL" id="KAH8978814.1"/>
    </source>
</evidence>
<comment type="caution">
    <text evidence="2">The sequence shown here is derived from an EMBL/GenBank/DDBJ whole genome shotgun (WGS) entry which is preliminary data.</text>
</comment>
<name>A0AAD4L6K4_9AGAM</name>
<dbReference type="Proteomes" id="UP001201163">
    <property type="component" value="Unassembled WGS sequence"/>
</dbReference>
<feature type="non-terminal residue" evidence="2">
    <location>
        <position position="50"/>
    </location>
</feature>
<evidence type="ECO:0000313" key="3">
    <source>
        <dbReference type="Proteomes" id="UP001201163"/>
    </source>
</evidence>
<reference evidence="2" key="1">
    <citation type="submission" date="2022-01" db="EMBL/GenBank/DDBJ databases">
        <title>Comparative genomics reveals a dynamic genome evolution in the ectomycorrhizal milk-cap (Lactarius) mushrooms.</title>
        <authorList>
            <consortium name="DOE Joint Genome Institute"/>
            <person name="Lebreton A."/>
            <person name="Tang N."/>
            <person name="Kuo A."/>
            <person name="LaButti K."/>
            <person name="Drula E."/>
            <person name="Barry K."/>
            <person name="Clum A."/>
            <person name="Lipzen A."/>
            <person name="Mousain D."/>
            <person name="Ng V."/>
            <person name="Wang R."/>
            <person name="Wang X."/>
            <person name="Dai Y."/>
            <person name="Henrissat B."/>
            <person name="Grigoriev I.V."/>
            <person name="Guerin-Laguette A."/>
            <person name="Yu F."/>
            <person name="Martin F.M."/>
        </authorList>
    </citation>
    <scope>NUCLEOTIDE SEQUENCE</scope>
    <source>
        <strain evidence="2">QP</strain>
    </source>
</reference>
<dbReference type="EMBL" id="JAKELL010000202">
    <property type="protein sequence ID" value="KAH8978814.1"/>
    <property type="molecule type" value="Genomic_DNA"/>
</dbReference>
<gene>
    <name evidence="2" type="ORF">EDB92DRAFT_1807077</name>
</gene>
<sequence length="50" mass="5552">DDLQWKGLESEAKSAGCGQWNPHGPKVIHSMPLDSQGFINEWKGKQLDGM</sequence>
<organism evidence="2 3">
    <name type="scientific">Lactarius akahatsu</name>
    <dbReference type="NCBI Taxonomy" id="416441"/>
    <lineage>
        <taxon>Eukaryota</taxon>
        <taxon>Fungi</taxon>
        <taxon>Dikarya</taxon>
        <taxon>Basidiomycota</taxon>
        <taxon>Agaricomycotina</taxon>
        <taxon>Agaricomycetes</taxon>
        <taxon>Russulales</taxon>
        <taxon>Russulaceae</taxon>
        <taxon>Lactarius</taxon>
    </lineage>
</organism>
<feature type="region of interest" description="Disordered" evidence="1">
    <location>
        <begin position="1"/>
        <end position="21"/>
    </location>
</feature>
<keyword evidence="3" id="KW-1185">Reference proteome</keyword>
<dbReference type="AlphaFoldDB" id="A0AAD4L6K4"/>
<protein>
    <submittedName>
        <fullName evidence="2">Uncharacterized protein</fullName>
    </submittedName>
</protein>
<proteinExistence type="predicted"/>
<evidence type="ECO:0000256" key="1">
    <source>
        <dbReference type="SAM" id="MobiDB-lite"/>
    </source>
</evidence>
<accession>A0AAD4L6K4</accession>